<evidence type="ECO:0000313" key="9">
    <source>
        <dbReference type="Proteomes" id="UP000002495"/>
    </source>
</evidence>
<dbReference type="InterPro" id="IPR041891">
    <property type="entry name" value="Alpha_CA_prokaryot-like"/>
</dbReference>
<sequence>MKKRFLLFFITSFLQAAHWGYGIDDGAEKWASLSPDYALCKTGKRQSPINITRSHLKPTENQLRFLYKHQEKVKNIINNGHSVQINFQNGSAVRLKNTYYSLVQLHFHSPSETQIEGKNFPMEMHIVHQDKQGNTLVIAALFEEGKENPSLHKIIESMPQKVNQSKPFGTLNINNILPKQNGYYAFDGSLTTPPCNENVQWVVFVNPIQISKKQIETFQAVLHHNARNVQPLGDRVIEVAPPLPITY</sequence>
<dbReference type="GO" id="GO:0008270">
    <property type="term" value="F:zinc ion binding"/>
    <property type="evidence" value="ECO:0007669"/>
    <property type="project" value="InterPro"/>
</dbReference>
<dbReference type="Proteomes" id="UP000002495">
    <property type="component" value="Chromosome"/>
</dbReference>
<keyword evidence="9" id="KW-1185">Reference proteome</keyword>
<keyword evidence="3" id="KW-0479">Metal-binding</keyword>
<dbReference type="PANTHER" id="PTHR18952:SF265">
    <property type="entry name" value="CARBONIC ANHYDRASE"/>
    <property type="match status" value="1"/>
</dbReference>
<dbReference type="InterPro" id="IPR001148">
    <property type="entry name" value="CA_dom"/>
</dbReference>
<keyword evidence="5" id="KW-0456">Lyase</keyword>
<dbReference type="SMART" id="SM01057">
    <property type="entry name" value="Carb_anhydrase"/>
    <property type="match status" value="1"/>
</dbReference>
<evidence type="ECO:0000256" key="4">
    <source>
        <dbReference type="ARBA" id="ARBA00022833"/>
    </source>
</evidence>
<comment type="catalytic activity">
    <reaction evidence="6">
        <text>hydrogencarbonate + H(+) = CO2 + H2O</text>
        <dbReference type="Rhea" id="RHEA:10748"/>
        <dbReference type="ChEBI" id="CHEBI:15377"/>
        <dbReference type="ChEBI" id="CHEBI:15378"/>
        <dbReference type="ChEBI" id="CHEBI:16526"/>
        <dbReference type="ChEBI" id="CHEBI:17544"/>
        <dbReference type="EC" id="4.2.1.1"/>
    </reaction>
</comment>
<dbReference type="PROSITE" id="PS51144">
    <property type="entry name" value="ALPHA_CA_2"/>
    <property type="match status" value="1"/>
</dbReference>
<gene>
    <name evidence="8" type="ordered locus">HH_0921</name>
</gene>
<dbReference type="STRING" id="235279.HH_0921"/>
<dbReference type="AlphaFoldDB" id="Q7VHP3"/>
<dbReference type="GO" id="GO:0004089">
    <property type="term" value="F:carbonate dehydratase activity"/>
    <property type="evidence" value="ECO:0007669"/>
    <property type="project" value="UniProtKB-EC"/>
</dbReference>
<dbReference type="InterPro" id="IPR036398">
    <property type="entry name" value="CA_dom_sf"/>
</dbReference>
<dbReference type="KEGG" id="hhe:HH_0921"/>
<dbReference type="eggNOG" id="COG3338">
    <property type="taxonomic scope" value="Bacteria"/>
</dbReference>
<dbReference type="Pfam" id="PF00194">
    <property type="entry name" value="Carb_anhydrase"/>
    <property type="match status" value="1"/>
</dbReference>
<dbReference type="SUPFAM" id="SSF51069">
    <property type="entry name" value="Carbonic anhydrase"/>
    <property type="match status" value="1"/>
</dbReference>
<dbReference type="PANTHER" id="PTHR18952">
    <property type="entry name" value="CARBONIC ANHYDRASE"/>
    <property type="match status" value="1"/>
</dbReference>
<evidence type="ECO:0000256" key="5">
    <source>
        <dbReference type="ARBA" id="ARBA00023239"/>
    </source>
</evidence>
<evidence type="ECO:0000256" key="1">
    <source>
        <dbReference type="ARBA" id="ARBA00010718"/>
    </source>
</evidence>
<evidence type="ECO:0000256" key="2">
    <source>
        <dbReference type="ARBA" id="ARBA00012925"/>
    </source>
</evidence>
<evidence type="ECO:0000256" key="3">
    <source>
        <dbReference type="ARBA" id="ARBA00022723"/>
    </source>
</evidence>
<name>Q7VHP3_HELHP</name>
<reference evidence="8 9" key="1">
    <citation type="journal article" date="2003" name="Proc. Natl. Acad. Sci. U.S.A.">
        <title>The complete genome sequence of the carcinogenic bacterium Helicobacter hepaticus.</title>
        <authorList>
            <person name="Suerbaum S."/>
            <person name="Josenhans C."/>
            <person name="Sterzenbach T."/>
            <person name="Drescher B."/>
            <person name="Brandt P."/>
            <person name="Bell M."/>
            <person name="Droege M."/>
            <person name="Fartmann B."/>
            <person name="Fischer H.-P."/>
            <person name="Ge Z."/>
            <person name="Hoerster A."/>
            <person name="Holland R."/>
            <person name="Klein K."/>
            <person name="Koenig J."/>
            <person name="Macko L."/>
            <person name="Mendz G.L."/>
            <person name="Nyakatura G."/>
            <person name="Schauer D.B."/>
            <person name="Shen Z."/>
            <person name="Weber J."/>
            <person name="Frosch M."/>
            <person name="Fox J.G."/>
        </authorList>
    </citation>
    <scope>NUCLEOTIDE SEQUENCE [LARGE SCALE GENOMIC DNA]</scope>
    <source>
        <strain evidence="9">ATCC 51449 / 3B1</strain>
    </source>
</reference>
<proteinExistence type="inferred from homology"/>
<evidence type="ECO:0000259" key="7">
    <source>
        <dbReference type="PROSITE" id="PS51144"/>
    </source>
</evidence>
<feature type="domain" description="Alpha-carbonic anhydrase" evidence="7">
    <location>
        <begin position="17"/>
        <end position="241"/>
    </location>
</feature>
<dbReference type="EMBL" id="AE017125">
    <property type="protein sequence ID" value="AAP77518.1"/>
    <property type="molecule type" value="Genomic_DNA"/>
</dbReference>
<dbReference type="OrthoDB" id="5327615at2"/>
<keyword evidence="4" id="KW-0862">Zinc</keyword>
<organism evidence="8 9">
    <name type="scientific">Helicobacter hepaticus (strain ATCC 51449 / 3B1)</name>
    <dbReference type="NCBI Taxonomy" id="235279"/>
    <lineage>
        <taxon>Bacteria</taxon>
        <taxon>Pseudomonadati</taxon>
        <taxon>Campylobacterota</taxon>
        <taxon>Epsilonproteobacteria</taxon>
        <taxon>Campylobacterales</taxon>
        <taxon>Helicobacteraceae</taxon>
        <taxon>Helicobacter</taxon>
    </lineage>
</organism>
<dbReference type="Gene3D" id="3.10.200.10">
    <property type="entry name" value="Alpha carbonic anhydrase"/>
    <property type="match status" value="1"/>
</dbReference>
<dbReference type="CDD" id="cd03124">
    <property type="entry name" value="alpha_CA_prokaryotic_like"/>
    <property type="match status" value="1"/>
</dbReference>
<dbReference type="InterPro" id="IPR023561">
    <property type="entry name" value="Carbonic_anhydrase_a-class"/>
</dbReference>
<evidence type="ECO:0000256" key="6">
    <source>
        <dbReference type="ARBA" id="ARBA00048348"/>
    </source>
</evidence>
<comment type="similarity">
    <text evidence="1">Belongs to the alpha-carbonic anhydrase family.</text>
</comment>
<dbReference type="HOGENOM" id="CLU_039326_0_2_7"/>
<accession>Q7VHP3</accession>
<dbReference type="RefSeq" id="WP_011115761.1">
    <property type="nucleotide sequence ID" value="NC_004917.1"/>
</dbReference>
<dbReference type="EC" id="4.2.1.1" evidence="2"/>
<protein>
    <recommendedName>
        <fullName evidence="2">carbonic anhydrase</fullName>
        <ecNumber evidence="2">4.2.1.1</ecNumber>
    </recommendedName>
</protein>
<evidence type="ECO:0000313" key="8">
    <source>
        <dbReference type="EMBL" id="AAP77518.1"/>
    </source>
</evidence>